<keyword evidence="2" id="KW-1185">Reference proteome</keyword>
<accession>A0A561QBR7</accession>
<comment type="caution">
    <text evidence="1">The sequence shown here is derived from an EMBL/GenBank/DDBJ whole genome shotgun (WGS) entry which is preliminary data.</text>
</comment>
<organism evidence="1 2">
    <name type="scientific">Neorhizobium alkalisoli</name>
    <dbReference type="NCBI Taxonomy" id="528178"/>
    <lineage>
        <taxon>Bacteria</taxon>
        <taxon>Pseudomonadati</taxon>
        <taxon>Pseudomonadota</taxon>
        <taxon>Alphaproteobacteria</taxon>
        <taxon>Hyphomicrobiales</taxon>
        <taxon>Rhizobiaceae</taxon>
        <taxon>Rhizobium/Agrobacterium group</taxon>
        <taxon>Neorhizobium</taxon>
    </lineage>
</organism>
<sequence length="81" mass="9150">MADVNDWLDDLIQEIINSPGFHENKAEFRDQAKILIVSGEAQGFTVAQIKEACGGDVERYLLDQQNAMTDVELQRKIDEDP</sequence>
<evidence type="ECO:0000313" key="2">
    <source>
        <dbReference type="Proteomes" id="UP000320653"/>
    </source>
</evidence>
<evidence type="ECO:0000313" key="1">
    <source>
        <dbReference type="EMBL" id="TWF47814.1"/>
    </source>
</evidence>
<dbReference type="OrthoDB" id="8371609at2"/>
<proteinExistence type="predicted"/>
<dbReference type="Proteomes" id="UP000320653">
    <property type="component" value="Unassembled WGS sequence"/>
</dbReference>
<dbReference type="RefSeq" id="WP_145642088.1">
    <property type="nucleotide sequence ID" value="NZ_VIWP01000010.1"/>
</dbReference>
<reference evidence="1 2" key="1">
    <citation type="submission" date="2019-06" db="EMBL/GenBank/DDBJ databases">
        <title>Sorghum-associated microbial communities from plants grown in Nebraska, USA.</title>
        <authorList>
            <person name="Schachtman D."/>
        </authorList>
    </citation>
    <scope>NUCLEOTIDE SEQUENCE [LARGE SCALE GENOMIC DNA]</scope>
    <source>
        <strain evidence="1 2">1225</strain>
    </source>
</reference>
<dbReference type="AlphaFoldDB" id="A0A561QBR7"/>
<protein>
    <submittedName>
        <fullName evidence="1">Uncharacterized protein</fullName>
    </submittedName>
</protein>
<name>A0A561QBR7_9HYPH</name>
<gene>
    <name evidence="1" type="ORF">FHW37_110111</name>
</gene>
<dbReference type="EMBL" id="VIWP01000010">
    <property type="protein sequence ID" value="TWF47814.1"/>
    <property type="molecule type" value="Genomic_DNA"/>
</dbReference>